<evidence type="ECO:0000256" key="1">
    <source>
        <dbReference type="SAM" id="SignalP"/>
    </source>
</evidence>
<accession>A0A0G1X650</accession>
<gene>
    <name evidence="2" type="ORF">UY19_C0008G0054</name>
</gene>
<sequence length="256" mass="27371">MFGLGVLGALVIAATMFLGTTNVLAADNLPLDNQTGAYAGIEASTNYMRVKTVPDVDTTYTIATPTVLATAGYGTEQYSLGILGGLGSPSVRNAFDAFGDAKDTVSVFGLSAKVVPMKISYAKIGLVADVRRLGSASDSSKGSMYGNPVDAQLDYGPMWLWSVGAIAQYQPSKQFAVYAGEKYEDITHAKAVMSANMYTSQNVYSNAMCVKFEQVNNFATVAGIVLMPTERVNIILQGRYLERVPISATANIEYRF</sequence>
<organism evidence="2 3">
    <name type="scientific">Candidatus Wolfebacteria bacterium GW2011_GWA2_47_9b</name>
    <dbReference type="NCBI Taxonomy" id="1619005"/>
    <lineage>
        <taxon>Bacteria</taxon>
        <taxon>Candidatus Wolfeibacteriota</taxon>
    </lineage>
</organism>
<proteinExistence type="predicted"/>
<dbReference type="Proteomes" id="UP000033882">
    <property type="component" value="Unassembled WGS sequence"/>
</dbReference>
<feature type="chain" id="PRO_5002540762" evidence="1">
    <location>
        <begin position="26"/>
        <end position="256"/>
    </location>
</feature>
<feature type="signal peptide" evidence="1">
    <location>
        <begin position="1"/>
        <end position="25"/>
    </location>
</feature>
<keyword evidence="1" id="KW-0732">Signal</keyword>
<evidence type="ECO:0000313" key="2">
    <source>
        <dbReference type="EMBL" id="KKU89900.1"/>
    </source>
</evidence>
<protein>
    <submittedName>
        <fullName evidence="2">Uncharacterized protein</fullName>
    </submittedName>
</protein>
<comment type="caution">
    <text evidence="2">The sequence shown here is derived from an EMBL/GenBank/DDBJ whole genome shotgun (WGS) entry which is preliminary data.</text>
</comment>
<reference evidence="2 3" key="1">
    <citation type="journal article" date="2015" name="Nature">
        <title>rRNA introns, odd ribosomes, and small enigmatic genomes across a large radiation of phyla.</title>
        <authorList>
            <person name="Brown C.T."/>
            <person name="Hug L.A."/>
            <person name="Thomas B.C."/>
            <person name="Sharon I."/>
            <person name="Castelle C.J."/>
            <person name="Singh A."/>
            <person name="Wilkins M.J."/>
            <person name="Williams K.H."/>
            <person name="Banfield J.F."/>
        </authorList>
    </citation>
    <scope>NUCLEOTIDE SEQUENCE [LARGE SCALE GENOMIC DNA]</scope>
</reference>
<dbReference type="EMBL" id="LCPB01000008">
    <property type="protein sequence ID" value="KKU89900.1"/>
    <property type="molecule type" value="Genomic_DNA"/>
</dbReference>
<name>A0A0G1X650_9BACT</name>
<evidence type="ECO:0000313" key="3">
    <source>
        <dbReference type="Proteomes" id="UP000033882"/>
    </source>
</evidence>
<dbReference type="AlphaFoldDB" id="A0A0G1X650"/>